<proteinExistence type="inferred from homology"/>
<dbReference type="CDD" id="cd00056">
    <property type="entry name" value="ENDO3c"/>
    <property type="match status" value="1"/>
</dbReference>
<dbReference type="GO" id="GO:0005737">
    <property type="term" value="C:cytoplasm"/>
    <property type="evidence" value="ECO:0007669"/>
    <property type="project" value="TreeGrafter"/>
</dbReference>
<evidence type="ECO:0000256" key="1">
    <source>
        <dbReference type="ARBA" id="ARBA00000086"/>
    </source>
</evidence>
<dbReference type="GO" id="GO:0006307">
    <property type="term" value="P:DNA alkylation repair"/>
    <property type="evidence" value="ECO:0007669"/>
    <property type="project" value="TreeGrafter"/>
</dbReference>
<dbReference type="InterPro" id="IPR011257">
    <property type="entry name" value="DNA_glycosylase"/>
</dbReference>
<evidence type="ECO:0000256" key="4">
    <source>
        <dbReference type="ARBA" id="ARBA00022763"/>
    </source>
</evidence>
<evidence type="ECO:0000256" key="2">
    <source>
        <dbReference type="ARBA" id="ARBA00010817"/>
    </source>
</evidence>
<dbReference type="GO" id="GO:0006285">
    <property type="term" value="P:base-excision repair, AP site formation"/>
    <property type="evidence" value="ECO:0007669"/>
    <property type="project" value="TreeGrafter"/>
</dbReference>
<dbReference type="PANTHER" id="PTHR43003:SF5">
    <property type="entry name" value="DNA-3-METHYLADENINE GLYCOSYLASE"/>
    <property type="match status" value="1"/>
</dbReference>
<dbReference type="FunFam" id="1.10.340.30:FF:000004">
    <property type="entry name" value="DNA-3-methyladenine glycosylase II"/>
    <property type="match status" value="1"/>
</dbReference>
<dbReference type="GO" id="GO:0032131">
    <property type="term" value="F:alkylated DNA binding"/>
    <property type="evidence" value="ECO:0007669"/>
    <property type="project" value="TreeGrafter"/>
</dbReference>
<feature type="domain" description="HhH-GPD" evidence="6">
    <location>
        <begin position="127"/>
        <end position="287"/>
    </location>
</feature>
<reference evidence="7 8" key="1">
    <citation type="submission" date="2018-10" db="EMBL/GenBank/DDBJ databases">
        <title>Bacillus Keqinensis sp. nov., a moderately halophilic bacterium isolated from a saline-alkaline lake.</title>
        <authorList>
            <person name="Wang H."/>
        </authorList>
    </citation>
    <scope>NUCLEOTIDE SEQUENCE [LARGE SCALE GENOMIC DNA]</scope>
    <source>
        <strain evidence="7 8">KQ-3</strain>
    </source>
</reference>
<dbReference type="RefSeq" id="WP_122901438.1">
    <property type="nucleotide sequence ID" value="NZ_RHIB01000003.1"/>
</dbReference>
<dbReference type="GO" id="GO:0008725">
    <property type="term" value="F:DNA-3-methyladenine glycosylase activity"/>
    <property type="evidence" value="ECO:0007669"/>
    <property type="project" value="TreeGrafter"/>
</dbReference>
<sequence length="291" mass="33635">MDTTVQLEGPYNFDQSLKRLAFDPLNSLDREKRTLKMPILIKGKPVVVTLRATGTTEKPTFHLTADANWDKDAILTRVYEIMHFDVPLKRMTGHYENTDLYPLMKQSEGVPFITDFQLYGCLMKTIIHQQLNMAFATTLTERFVKTYGTQKEGAWFYPDPETVSGLDVQQLRELQFSGRKAEYVIQTSEKIAAGHLDLDGLRPESEERIVEKLTALRGIGRWTSENFMMFGLGRMDLFPAQDIGVQNALKQFYHLDQKPSLDWMEKKSADWKPYRSYVTLYLWNSLENGIV</sequence>
<evidence type="ECO:0000256" key="3">
    <source>
        <dbReference type="ARBA" id="ARBA00012000"/>
    </source>
</evidence>
<dbReference type="EMBL" id="RHIB01000003">
    <property type="protein sequence ID" value="RNA67212.1"/>
    <property type="molecule type" value="Genomic_DNA"/>
</dbReference>
<comment type="similarity">
    <text evidence="2">Belongs to the alkylbase DNA glycosidase AlkA family.</text>
</comment>
<accession>A0A3M7TP37</accession>
<dbReference type="GO" id="GO:0043916">
    <property type="term" value="F:DNA-7-methylguanine glycosylase activity"/>
    <property type="evidence" value="ECO:0007669"/>
    <property type="project" value="TreeGrafter"/>
</dbReference>
<gene>
    <name evidence="7" type="ORF">EBO34_18250</name>
</gene>
<keyword evidence="8" id="KW-1185">Reference proteome</keyword>
<dbReference type="AlphaFoldDB" id="A0A3M7TP37"/>
<dbReference type="Proteomes" id="UP000278746">
    <property type="component" value="Unassembled WGS sequence"/>
</dbReference>
<dbReference type="InterPro" id="IPR051912">
    <property type="entry name" value="Alkylbase_DNA_Glycosylase/TA"/>
</dbReference>
<evidence type="ECO:0000259" key="6">
    <source>
        <dbReference type="SMART" id="SM00478"/>
    </source>
</evidence>
<organism evidence="7 8">
    <name type="scientific">Alteribacter keqinensis</name>
    <dbReference type="NCBI Taxonomy" id="2483800"/>
    <lineage>
        <taxon>Bacteria</taxon>
        <taxon>Bacillati</taxon>
        <taxon>Bacillota</taxon>
        <taxon>Bacilli</taxon>
        <taxon>Bacillales</taxon>
        <taxon>Bacillaceae</taxon>
        <taxon>Alteribacter</taxon>
    </lineage>
</organism>
<dbReference type="SUPFAM" id="SSF48150">
    <property type="entry name" value="DNA-glycosylase"/>
    <property type="match status" value="1"/>
</dbReference>
<evidence type="ECO:0000256" key="5">
    <source>
        <dbReference type="ARBA" id="ARBA00023204"/>
    </source>
</evidence>
<keyword evidence="5" id="KW-0234">DNA repair</keyword>
<dbReference type="Gene3D" id="1.10.340.30">
    <property type="entry name" value="Hypothetical protein, domain 2"/>
    <property type="match status" value="1"/>
</dbReference>
<dbReference type="PANTHER" id="PTHR43003">
    <property type="entry name" value="DNA-3-METHYLADENINE GLYCOSYLASE"/>
    <property type="match status" value="1"/>
</dbReference>
<keyword evidence="4" id="KW-0227">DNA damage</keyword>
<evidence type="ECO:0000313" key="8">
    <source>
        <dbReference type="Proteomes" id="UP000278746"/>
    </source>
</evidence>
<name>A0A3M7TP37_9BACI</name>
<evidence type="ECO:0000313" key="7">
    <source>
        <dbReference type="EMBL" id="RNA67212.1"/>
    </source>
</evidence>
<dbReference type="GO" id="GO:0032993">
    <property type="term" value="C:protein-DNA complex"/>
    <property type="evidence" value="ECO:0007669"/>
    <property type="project" value="TreeGrafter"/>
</dbReference>
<comment type="caution">
    <text evidence="7">The sequence shown here is derived from an EMBL/GenBank/DDBJ whole genome shotgun (WGS) entry which is preliminary data.</text>
</comment>
<dbReference type="EC" id="3.2.2.21" evidence="3"/>
<dbReference type="InterPro" id="IPR003265">
    <property type="entry name" value="HhH-GPD_domain"/>
</dbReference>
<protein>
    <recommendedName>
        <fullName evidence="3">DNA-3-methyladenine glycosylase II</fullName>
        <ecNumber evidence="3">3.2.2.21</ecNumber>
    </recommendedName>
</protein>
<dbReference type="OrthoDB" id="9785929at2"/>
<dbReference type="Gene3D" id="1.10.1670.40">
    <property type="match status" value="1"/>
</dbReference>
<dbReference type="SMART" id="SM00478">
    <property type="entry name" value="ENDO3c"/>
    <property type="match status" value="1"/>
</dbReference>
<dbReference type="Pfam" id="PF00730">
    <property type="entry name" value="HhH-GPD"/>
    <property type="match status" value="1"/>
</dbReference>
<comment type="catalytic activity">
    <reaction evidence="1">
        <text>Hydrolysis of alkylated DNA, releasing 3-methyladenine, 3-methylguanine, 7-methylguanine and 7-methyladenine.</text>
        <dbReference type="EC" id="3.2.2.21"/>
    </reaction>
</comment>